<sequence>MRLMNARTGQLETFLANIPPYAILSHTWGDHEVTFADLHGAQHPASDKIANTCRLALEQNLCYVWIDTCCIDKSSSAELTESINSMFKWYQQSVVCYAYLEDFESNDTFFAECRWFTRGWTLQELLAPTTVEFYDKSWNFRGIKQELVDPISAITHIPKEVLQGRWSLESCSVASRMSWAAGRETTRPEDIAYSLLGLFNVHMPPIYGEGKNAFRRLQEEIIKRSNDLTILAWRSPQSDGLPALDALGLLAECPDWFQYSKAIQPFSDDFSIRFAITNKGLHISRDAPHRLISVADGEGRDEDLMYALYLGRDSNTNEEGGIFLQKIGPHLFRRSFQRPMAGFDREEKQLAMWHVPDYHILIDPSPPSIDMKHMEMAQYFRRGGLHVPNSDDFNIMDAVPAPLWDHRDLVRILSQDPPPAYAVALFSSRKRNVAVPWEELEAESPDVLNSANQVEVQMGKSTLTISAEIVDDTSTRELELLKLIIYAEENQPLSSSADVVLDD</sequence>
<dbReference type="InterPro" id="IPR010730">
    <property type="entry name" value="HET"/>
</dbReference>
<dbReference type="InParanoid" id="W3XQF2"/>
<dbReference type="InterPro" id="IPR058525">
    <property type="entry name" value="DUF8212"/>
</dbReference>
<evidence type="ECO:0000259" key="2">
    <source>
        <dbReference type="Pfam" id="PF26640"/>
    </source>
</evidence>
<reference evidence="4" key="1">
    <citation type="journal article" date="2015" name="BMC Genomics">
        <title>Genomic and transcriptomic analysis of the endophytic fungus Pestalotiopsis fici reveals its lifestyle and high potential for synthesis of natural products.</title>
        <authorList>
            <person name="Wang X."/>
            <person name="Zhang X."/>
            <person name="Liu L."/>
            <person name="Xiang M."/>
            <person name="Wang W."/>
            <person name="Sun X."/>
            <person name="Che Y."/>
            <person name="Guo L."/>
            <person name="Liu G."/>
            <person name="Guo L."/>
            <person name="Wang C."/>
            <person name="Yin W.B."/>
            <person name="Stadler M."/>
            <person name="Zhang X."/>
            <person name="Liu X."/>
        </authorList>
    </citation>
    <scope>NUCLEOTIDE SEQUENCE [LARGE SCALE GENOMIC DNA]</scope>
    <source>
        <strain evidence="4">W106-1 / CGMCC3.15140</strain>
    </source>
</reference>
<evidence type="ECO:0000313" key="3">
    <source>
        <dbReference type="EMBL" id="ETS88205.1"/>
    </source>
</evidence>
<dbReference type="PANTHER" id="PTHR10622:SF12">
    <property type="entry name" value="HET DOMAIN-CONTAINING PROTEIN"/>
    <property type="match status" value="1"/>
</dbReference>
<dbReference type="PANTHER" id="PTHR10622">
    <property type="entry name" value="HET DOMAIN-CONTAINING PROTEIN"/>
    <property type="match status" value="1"/>
</dbReference>
<gene>
    <name evidence="3" type="ORF">PFICI_02033</name>
</gene>
<dbReference type="KEGG" id="pfy:PFICI_02033"/>
<dbReference type="GeneID" id="19267046"/>
<evidence type="ECO:0000259" key="1">
    <source>
        <dbReference type="Pfam" id="PF06985"/>
    </source>
</evidence>
<dbReference type="OrthoDB" id="674604at2759"/>
<dbReference type="Pfam" id="PF26640">
    <property type="entry name" value="DUF8212"/>
    <property type="match status" value="1"/>
</dbReference>
<dbReference type="STRING" id="1229662.W3XQF2"/>
<proteinExistence type="predicted"/>
<dbReference type="Pfam" id="PF06985">
    <property type="entry name" value="HET"/>
    <property type="match status" value="1"/>
</dbReference>
<dbReference type="eggNOG" id="ENOG502SHG8">
    <property type="taxonomic scope" value="Eukaryota"/>
</dbReference>
<dbReference type="AlphaFoldDB" id="W3XQF2"/>
<keyword evidence="4" id="KW-1185">Reference proteome</keyword>
<feature type="domain" description="DUF8212" evidence="2">
    <location>
        <begin position="212"/>
        <end position="236"/>
    </location>
</feature>
<feature type="domain" description="Heterokaryon incompatibility" evidence="1">
    <location>
        <begin position="21"/>
        <end position="107"/>
    </location>
</feature>
<dbReference type="RefSeq" id="XP_007828805.1">
    <property type="nucleotide sequence ID" value="XM_007830614.1"/>
</dbReference>
<dbReference type="Proteomes" id="UP000030651">
    <property type="component" value="Unassembled WGS sequence"/>
</dbReference>
<accession>W3XQF2</accession>
<evidence type="ECO:0000313" key="4">
    <source>
        <dbReference type="Proteomes" id="UP000030651"/>
    </source>
</evidence>
<dbReference type="EMBL" id="KI912109">
    <property type="protein sequence ID" value="ETS88205.1"/>
    <property type="molecule type" value="Genomic_DNA"/>
</dbReference>
<name>W3XQF2_PESFW</name>
<dbReference type="OMA" id="FDINMAM"/>
<protein>
    <submittedName>
        <fullName evidence="3">Uncharacterized protein</fullName>
    </submittedName>
</protein>
<organism evidence="3 4">
    <name type="scientific">Pestalotiopsis fici (strain W106-1 / CGMCC3.15140)</name>
    <dbReference type="NCBI Taxonomy" id="1229662"/>
    <lineage>
        <taxon>Eukaryota</taxon>
        <taxon>Fungi</taxon>
        <taxon>Dikarya</taxon>
        <taxon>Ascomycota</taxon>
        <taxon>Pezizomycotina</taxon>
        <taxon>Sordariomycetes</taxon>
        <taxon>Xylariomycetidae</taxon>
        <taxon>Amphisphaeriales</taxon>
        <taxon>Sporocadaceae</taxon>
        <taxon>Pestalotiopsis</taxon>
    </lineage>
</organism>
<dbReference type="HOGENOM" id="CLU_000288_138_11_1"/>